<dbReference type="EMBL" id="CP063356">
    <property type="protein sequence ID" value="QOY34383.1"/>
    <property type="molecule type" value="Genomic_DNA"/>
</dbReference>
<proteinExistence type="inferred from homology"/>
<gene>
    <name evidence="5" type="primary">spoIIGA</name>
    <name evidence="5" type="ORF">AWH56_016845</name>
    <name evidence="4" type="ORF">AWH56_07445</name>
</gene>
<protein>
    <recommendedName>
        <fullName evidence="1">Sporulation sigma-E factor-processing peptidase</fullName>
        <ecNumber evidence="1">3.4.23.-</ecNumber>
    </recommendedName>
    <alternativeName>
        <fullName evidence="1">Membrane-associated aspartic protease</fullName>
    </alternativeName>
    <alternativeName>
        <fullName evidence="1">Stage II sporulation protein GA</fullName>
    </alternativeName>
</protein>
<evidence type="ECO:0000313" key="5">
    <source>
        <dbReference type="EMBL" id="QOY34383.1"/>
    </source>
</evidence>
<comment type="function">
    <text evidence="1">Probable aspartic protease that is responsible for the proteolytic cleavage of the RNA polymerase sigma E factor (SigE/spoIIGB) to yield the active peptide in the mother cell during sporulation. Responds to a signal from the forespore that is triggered by the extracellular signal protein SpoIIR.</text>
</comment>
<dbReference type="InterPro" id="IPR005081">
    <property type="entry name" value="SpoIIGA"/>
</dbReference>
<comment type="subunit">
    <text evidence="1">Self-associates. Interacts with SigE. Interacts with SpoIIR.</text>
</comment>
<dbReference type="NCBIfam" id="TIGR02854">
    <property type="entry name" value="spore_II_GA"/>
    <property type="match status" value="1"/>
</dbReference>
<organism evidence="4 6">
    <name type="scientific">Anaerobacillus isosaccharinicus</name>
    <dbReference type="NCBI Taxonomy" id="1532552"/>
    <lineage>
        <taxon>Bacteria</taxon>
        <taxon>Bacillati</taxon>
        <taxon>Bacillota</taxon>
        <taxon>Bacilli</taxon>
        <taxon>Bacillales</taxon>
        <taxon>Bacillaceae</taxon>
        <taxon>Anaerobacillus</taxon>
    </lineage>
</organism>
<dbReference type="GO" id="GO:0030435">
    <property type="term" value="P:sporulation resulting in formation of a cellular spore"/>
    <property type="evidence" value="ECO:0007669"/>
    <property type="project" value="UniProtKB-KW"/>
</dbReference>
<dbReference type="GO" id="GO:0006508">
    <property type="term" value="P:proteolysis"/>
    <property type="evidence" value="ECO:0007669"/>
    <property type="project" value="UniProtKB-KW"/>
</dbReference>
<feature type="active site" evidence="2">
    <location>
        <position position="183"/>
    </location>
</feature>
<evidence type="ECO:0000313" key="6">
    <source>
        <dbReference type="Proteomes" id="UP000180175"/>
    </source>
</evidence>
<dbReference type="AlphaFoldDB" id="A0A1S2M7B3"/>
<name>A0A1S2M7B3_9BACI</name>
<evidence type="ECO:0000256" key="1">
    <source>
        <dbReference type="PIRNR" id="PIRNR018571"/>
    </source>
</evidence>
<dbReference type="OrthoDB" id="2690199at2"/>
<reference evidence="5 6" key="3">
    <citation type="journal article" date="2019" name="Int. J. Syst. Evol. Microbiol.">
        <title>Anaerobacillus isosaccharinicus sp. nov., an alkaliphilic bacterium which degrades isosaccharinic acid.</title>
        <authorList>
            <person name="Bassil N.M."/>
            <person name="Lloyd J.R."/>
        </authorList>
    </citation>
    <scope>NUCLEOTIDE SEQUENCE [LARGE SCALE GENOMIC DNA]</scope>
    <source>
        <strain evidence="5 6">NB2006</strain>
    </source>
</reference>
<dbReference type="Proteomes" id="UP000180175">
    <property type="component" value="Chromosome"/>
</dbReference>
<sequence length="308" mass="35241">MAIYLDVIWFLNFCIDLLLLLLTALVLKRDLVKWRLLLGALVASSSIFLVITSLSSLYYHPMFKLAFSACIVVTTFGFKKFSYFIQNLLSFYFVSFICGGGLIALHYFFNNEMVILNGVVTTKSTGLGMPISWLLVLIGFPAVWFFSKKRFEQIEVRKVKYEEIVRVDLFVLDRQIQLKGLIDSGNQLQDPLTKKPVMIIDMNNLQNKFPKSIVQQAKYPEMIGDPTLQIEREWEEKLCIIPYRGIGQVNQFIIGIRPNKVIVTLDQCEELECSNVIVGLNFTNLSSEGDFNCILHPQMLIQGKKQLA</sequence>
<feature type="transmembrane region" description="Helical" evidence="3">
    <location>
        <begin position="34"/>
        <end position="51"/>
    </location>
</feature>
<keyword evidence="1" id="KW-0645">Protease</keyword>
<comment type="subcellular location">
    <subcellularLocation>
        <location evidence="1">Cell membrane</location>
    </subcellularLocation>
</comment>
<dbReference type="GO" id="GO:0030436">
    <property type="term" value="P:asexual sporulation"/>
    <property type="evidence" value="ECO:0007669"/>
    <property type="project" value="InterPro"/>
</dbReference>
<dbReference type="RefSeq" id="WP_071316535.1">
    <property type="nucleotide sequence ID" value="NZ_CP063356.2"/>
</dbReference>
<accession>A0A1S2M7B3</accession>
<evidence type="ECO:0000313" key="4">
    <source>
        <dbReference type="EMBL" id="OIJ20598.1"/>
    </source>
</evidence>
<keyword evidence="1" id="KW-0749">Sporulation</keyword>
<reference evidence="5" key="4">
    <citation type="submission" date="2020-10" db="EMBL/GenBank/DDBJ databases">
        <authorList>
            <person name="Bassil N.M."/>
            <person name="Lloyd J.R."/>
        </authorList>
    </citation>
    <scope>NUCLEOTIDE SEQUENCE</scope>
    <source>
        <strain evidence="5">NB2006</strain>
    </source>
</reference>
<dbReference type="PIRSF" id="PIRSF018571">
    <property type="entry name" value="SpoIIGA"/>
    <property type="match status" value="1"/>
</dbReference>
<evidence type="ECO:0000256" key="3">
    <source>
        <dbReference type="SAM" id="Phobius"/>
    </source>
</evidence>
<comment type="similarity">
    <text evidence="1">Belongs to the peptidase U4 family.</text>
</comment>
<keyword evidence="3" id="KW-0812">Transmembrane</keyword>
<dbReference type="GO" id="GO:0005886">
    <property type="term" value="C:plasma membrane"/>
    <property type="evidence" value="ECO:0007669"/>
    <property type="project" value="UniProtKB-SubCell"/>
</dbReference>
<feature type="transmembrane region" description="Helical" evidence="3">
    <location>
        <begin position="90"/>
        <end position="109"/>
    </location>
</feature>
<feature type="transmembrane region" description="Helical" evidence="3">
    <location>
        <begin position="129"/>
        <end position="147"/>
    </location>
</feature>
<keyword evidence="1" id="KW-0378">Hydrolase</keyword>
<dbReference type="Pfam" id="PF03419">
    <property type="entry name" value="Peptidase_U4"/>
    <property type="match status" value="1"/>
</dbReference>
<keyword evidence="3" id="KW-1133">Transmembrane helix</keyword>
<evidence type="ECO:0000256" key="2">
    <source>
        <dbReference type="PIRSR" id="PIRSR018571-1"/>
    </source>
</evidence>
<keyword evidence="1" id="KW-1003">Cell membrane</keyword>
<dbReference type="EMBL" id="LQXD01000068">
    <property type="protein sequence ID" value="OIJ20598.1"/>
    <property type="molecule type" value="Genomic_DNA"/>
</dbReference>
<dbReference type="EC" id="3.4.23.-" evidence="1"/>
<keyword evidence="6" id="KW-1185">Reference proteome</keyword>
<feature type="transmembrane region" description="Helical" evidence="3">
    <location>
        <begin position="6"/>
        <end position="27"/>
    </location>
</feature>
<keyword evidence="1" id="KW-0064">Aspartyl protease</keyword>
<reference evidence="5 6" key="2">
    <citation type="journal article" date="2017" name="Genome Announc.">
        <title>Draft Genome Sequences of Four Alkaliphilic Bacteria Belonging to the Anaerobacillus Genus.</title>
        <authorList>
            <person name="Bassil N.M."/>
            <person name="Lloyd J.R."/>
        </authorList>
    </citation>
    <scope>NUCLEOTIDE SEQUENCE [LARGE SCALE GENOMIC DNA]</scope>
    <source>
        <strain evidence="5 6">NB2006</strain>
    </source>
</reference>
<reference evidence="4 6" key="1">
    <citation type="submission" date="2016-10" db="EMBL/GenBank/DDBJ databases">
        <title>Draft genome sequences of four alkaliphilic bacteria belonging to the Anaerobacillus genus.</title>
        <authorList>
            <person name="Bassil N.M."/>
            <person name="Lloyd J.R."/>
        </authorList>
    </citation>
    <scope>NUCLEOTIDE SEQUENCE [LARGE SCALE GENOMIC DNA]</scope>
    <source>
        <strain evidence="4 6">NB2006</strain>
    </source>
</reference>
<dbReference type="KEGG" id="aia:AWH56_016845"/>
<dbReference type="GO" id="GO:0004190">
    <property type="term" value="F:aspartic-type endopeptidase activity"/>
    <property type="evidence" value="ECO:0007669"/>
    <property type="project" value="UniProtKB-KW"/>
</dbReference>
<keyword evidence="1 3" id="KW-0472">Membrane</keyword>